<dbReference type="SUPFAM" id="SSF54826">
    <property type="entry name" value="Enolase N-terminal domain-like"/>
    <property type="match status" value="1"/>
</dbReference>
<dbReference type="SMART" id="SM00922">
    <property type="entry name" value="MR_MLE"/>
    <property type="match status" value="1"/>
</dbReference>
<dbReference type="RefSeq" id="WP_076179089.1">
    <property type="nucleotide sequence ID" value="NZ_MKQP01000018.1"/>
</dbReference>
<dbReference type="InterPro" id="IPR036849">
    <property type="entry name" value="Enolase-like_C_sf"/>
</dbReference>
<evidence type="ECO:0000313" key="5">
    <source>
        <dbReference type="EMBL" id="OMD32129.1"/>
    </source>
</evidence>
<dbReference type="Pfam" id="PF13378">
    <property type="entry name" value="MR_MLE_C"/>
    <property type="match status" value="1"/>
</dbReference>
<reference evidence="5 6" key="1">
    <citation type="submission" date="2016-10" db="EMBL/GenBank/DDBJ databases">
        <title>Paenibacillus species isolates.</title>
        <authorList>
            <person name="Beno S.M."/>
        </authorList>
    </citation>
    <scope>NUCLEOTIDE SEQUENCE [LARGE SCALE GENOMIC DNA]</scope>
    <source>
        <strain evidence="5 6">FSL H7-0604</strain>
    </source>
</reference>
<evidence type="ECO:0000313" key="6">
    <source>
        <dbReference type="Proteomes" id="UP000187465"/>
    </source>
</evidence>
<dbReference type="SUPFAM" id="SSF51604">
    <property type="entry name" value="Enolase C-terminal domain-like"/>
    <property type="match status" value="1"/>
</dbReference>
<dbReference type="Pfam" id="PF02746">
    <property type="entry name" value="MR_MLE_N"/>
    <property type="match status" value="1"/>
</dbReference>
<dbReference type="Proteomes" id="UP000187465">
    <property type="component" value="Unassembled WGS sequence"/>
</dbReference>
<feature type="domain" description="Mandelate racemase/muconate lactonizing enzyme C-terminal" evidence="4">
    <location>
        <begin position="147"/>
        <end position="244"/>
    </location>
</feature>
<comment type="caution">
    <text evidence="5">The sequence shown here is derived from an EMBL/GenBank/DDBJ whole genome shotgun (WGS) entry which is preliminary data.</text>
</comment>
<keyword evidence="3" id="KW-0460">Magnesium</keyword>
<protein>
    <submittedName>
        <fullName evidence="5">Uroporphyrinogen decarboxylase</fullName>
    </submittedName>
</protein>
<evidence type="ECO:0000259" key="4">
    <source>
        <dbReference type="SMART" id="SM00922"/>
    </source>
</evidence>
<dbReference type="GO" id="GO:0019388">
    <property type="term" value="P:galactose catabolic process"/>
    <property type="evidence" value="ECO:0007669"/>
    <property type="project" value="InterPro"/>
</dbReference>
<dbReference type="SFLD" id="SFLDS00001">
    <property type="entry name" value="Enolase"/>
    <property type="match status" value="1"/>
</dbReference>
<dbReference type="InterPro" id="IPR018110">
    <property type="entry name" value="Mandel_Rmase/mucon_lact_enz_CS"/>
</dbReference>
<dbReference type="InterPro" id="IPR029065">
    <property type="entry name" value="Enolase_C-like"/>
</dbReference>
<dbReference type="InterPro" id="IPR034382">
    <property type="entry name" value="AHGA_cycloisomerase"/>
</dbReference>
<dbReference type="PROSITE" id="PS00909">
    <property type="entry name" value="MR_MLE_2"/>
    <property type="match status" value="1"/>
</dbReference>
<dbReference type="PANTHER" id="PTHR13794">
    <property type="entry name" value="ENOLASE SUPERFAMILY, MANDELATE RACEMASE"/>
    <property type="match status" value="1"/>
</dbReference>
<evidence type="ECO:0000256" key="1">
    <source>
        <dbReference type="ARBA" id="ARBA00001946"/>
    </source>
</evidence>
<organism evidence="5 6">
    <name type="scientific">Paenibacillus odorifer</name>
    <dbReference type="NCBI Taxonomy" id="189426"/>
    <lineage>
        <taxon>Bacteria</taxon>
        <taxon>Bacillati</taxon>
        <taxon>Bacillota</taxon>
        <taxon>Bacilli</taxon>
        <taxon>Bacillales</taxon>
        <taxon>Paenibacillaceae</taxon>
        <taxon>Paenibacillus</taxon>
    </lineage>
</organism>
<dbReference type="SFLD" id="SFLDF00557">
    <property type="entry name" value="3_6-anhydro-alpha-L-galactonat"/>
    <property type="match status" value="1"/>
</dbReference>
<dbReference type="GO" id="GO:0016853">
    <property type="term" value="F:isomerase activity"/>
    <property type="evidence" value="ECO:0007669"/>
    <property type="project" value="InterPro"/>
</dbReference>
<dbReference type="InterPro" id="IPR013341">
    <property type="entry name" value="Mandelate_racemase_N_dom"/>
</dbReference>
<dbReference type="GO" id="GO:0009063">
    <property type="term" value="P:amino acid catabolic process"/>
    <property type="evidence" value="ECO:0007669"/>
    <property type="project" value="InterPro"/>
</dbReference>
<evidence type="ECO:0000256" key="2">
    <source>
        <dbReference type="ARBA" id="ARBA00022723"/>
    </source>
</evidence>
<dbReference type="EMBL" id="MKQP01000018">
    <property type="protein sequence ID" value="OMD32129.1"/>
    <property type="molecule type" value="Genomic_DNA"/>
</dbReference>
<dbReference type="InterPro" id="IPR029017">
    <property type="entry name" value="Enolase-like_N"/>
</dbReference>
<keyword evidence="2" id="KW-0479">Metal-binding</keyword>
<proteinExistence type="predicted"/>
<dbReference type="InterPro" id="IPR013342">
    <property type="entry name" value="Mandelate_racemase_C"/>
</dbReference>
<dbReference type="InterPro" id="IPR046945">
    <property type="entry name" value="RHMD-like"/>
</dbReference>
<dbReference type="GO" id="GO:0000287">
    <property type="term" value="F:magnesium ion binding"/>
    <property type="evidence" value="ECO:0007669"/>
    <property type="project" value="TreeGrafter"/>
</dbReference>
<dbReference type="SFLD" id="SFLDG00179">
    <property type="entry name" value="mandelate_racemase"/>
    <property type="match status" value="1"/>
</dbReference>
<dbReference type="AlphaFoldDB" id="A0A1R0XB36"/>
<accession>A0A1R0XB36</accession>
<dbReference type="CDD" id="cd03316">
    <property type="entry name" value="MR_like"/>
    <property type="match status" value="1"/>
</dbReference>
<dbReference type="Gene3D" id="3.30.390.10">
    <property type="entry name" value="Enolase-like, N-terminal domain"/>
    <property type="match status" value="1"/>
</dbReference>
<dbReference type="GO" id="GO:0016836">
    <property type="term" value="F:hydro-lyase activity"/>
    <property type="evidence" value="ECO:0007669"/>
    <property type="project" value="TreeGrafter"/>
</dbReference>
<evidence type="ECO:0000256" key="3">
    <source>
        <dbReference type="ARBA" id="ARBA00022842"/>
    </source>
</evidence>
<gene>
    <name evidence="5" type="ORF">BJP51_16210</name>
</gene>
<name>A0A1R0XB36_9BACL</name>
<dbReference type="PANTHER" id="PTHR13794:SF58">
    <property type="entry name" value="MITOCHONDRIAL ENOLASE SUPERFAMILY MEMBER 1"/>
    <property type="match status" value="1"/>
</dbReference>
<sequence>MSIIKEVITEYYRIPLPEIMEDAKHGLHTHFEVPIVKIRTDDGREGVGYTYTGGFGGKAICSLIANELTHILVGKDASCVESIWEQMNWGIHYVARGGLASFAIAACDIALWDLRAKKADEPLYKLLGGASNEVKCYGGAIDLNFPLEKLLRNNQKYLDMGLQAVKIKLGQKTLAEDVERVAAVRQLVGPDVAFMVDANMSWSVEKAIKAARKFLKYDILFLEEPTIPEDYAGYARIAEETGMAVAGGENLRTLTEFHHMLQYGHVDFPQPDASNIGGITGWLKVAHLTQAYNLSVSTHGMQELHVSLLAAMPNAGYLEMHSFPIDQYTTRPLVINKDNGMAVAPEVTGTGVTFDWDKLAPHKQQY</sequence>
<dbReference type="Gene3D" id="3.20.20.120">
    <property type="entry name" value="Enolase-like C-terminal domain"/>
    <property type="match status" value="1"/>
</dbReference>
<comment type="cofactor">
    <cofactor evidence="1">
        <name>Mg(2+)</name>
        <dbReference type="ChEBI" id="CHEBI:18420"/>
    </cofactor>
</comment>